<dbReference type="Proteomes" id="UP001139199">
    <property type="component" value="Unassembled WGS sequence"/>
</dbReference>
<evidence type="ECO:0000313" key="2">
    <source>
        <dbReference type="Proteomes" id="UP001139199"/>
    </source>
</evidence>
<dbReference type="EMBL" id="JAJAPW010000009">
    <property type="protein sequence ID" value="MCB4800130.1"/>
    <property type="molecule type" value="Genomic_DNA"/>
</dbReference>
<dbReference type="RefSeq" id="WP_226544610.1">
    <property type="nucleotide sequence ID" value="NZ_JAJAPW010000009.1"/>
</dbReference>
<reference evidence="1" key="1">
    <citation type="submission" date="2021-10" db="EMBL/GenBank/DDBJ databases">
        <title>Tamlana sargassums sp. nov., and Tamlana laminarinivorans sp. nov., two new bacteria isolated from the brown alga.</title>
        <authorList>
            <person name="Li J."/>
        </authorList>
    </citation>
    <scope>NUCLEOTIDE SEQUENCE</scope>
    <source>
        <strain evidence="1">PT2-4</strain>
    </source>
</reference>
<organism evidence="1 2">
    <name type="scientific">Neotamlana laminarinivorans</name>
    <dbReference type="NCBI Taxonomy" id="2883124"/>
    <lineage>
        <taxon>Bacteria</taxon>
        <taxon>Pseudomonadati</taxon>
        <taxon>Bacteroidota</taxon>
        <taxon>Flavobacteriia</taxon>
        <taxon>Flavobacteriales</taxon>
        <taxon>Flavobacteriaceae</taxon>
        <taxon>Neotamlana</taxon>
    </lineage>
</organism>
<accession>A0A9X1L2S0</accession>
<sequence>MTKFRNLLTLIALLIFNELISQEIIGMKEVYIENKLVYKIATDELFTGIAQSKRKNGHLVYDEEYKKGIILLSNLYYNGKKRRVYNKTIYNPNKPLVLSKEIKYHLDGEMFETTTYNKKGVKILYEQFTNGKVSYSCQYFGKKKHGLELGYRDGGEKITFRCEYINGKKNGTEYCLKEDGTETKKQYKFGKKIK</sequence>
<protein>
    <recommendedName>
        <fullName evidence="3">Antitoxin component YwqK of YwqJK toxin-antitoxin module</fullName>
    </recommendedName>
</protein>
<evidence type="ECO:0000313" key="1">
    <source>
        <dbReference type="EMBL" id="MCB4800130.1"/>
    </source>
</evidence>
<gene>
    <name evidence="1" type="ORF">LG649_14860</name>
</gene>
<keyword evidence="2" id="KW-1185">Reference proteome</keyword>
<comment type="caution">
    <text evidence="1">The sequence shown here is derived from an EMBL/GenBank/DDBJ whole genome shotgun (WGS) entry which is preliminary data.</text>
</comment>
<dbReference type="AlphaFoldDB" id="A0A9X1L2S0"/>
<proteinExistence type="predicted"/>
<evidence type="ECO:0008006" key="3">
    <source>
        <dbReference type="Google" id="ProtNLM"/>
    </source>
</evidence>
<name>A0A9X1L2S0_9FLAO</name>